<protein>
    <recommendedName>
        <fullName evidence="1">Reverse transcriptase zinc-binding domain-containing protein</fullName>
    </recommendedName>
</protein>
<evidence type="ECO:0000313" key="2">
    <source>
        <dbReference type="EMBL" id="KAL0458971.1"/>
    </source>
</evidence>
<dbReference type="PANTHER" id="PTHR33116">
    <property type="entry name" value="REVERSE TRANSCRIPTASE ZINC-BINDING DOMAIN-CONTAINING PROTEIN-RELATED-RELATED"/>
    <property type="match status" value="1"/>
</dbReference>
<reference evidence="2" key="2">
    <citation type="journal article" date="2024" name="Plant">
        <title>Genomic evolution and insights into agronomic trait innovations of Sesamum species.</title>
        <authorList>
            <person name="Miao H."/>
            <person name="Wang L."/>
            <person name="Qu L."/>
            <person name="Liu H."/>
            <person name="Sun Y."/>
            <person name="Le M."/>
            <person name="Wang Q."/>
            <person name="Wei S."/>
            <person name="Zheng Y."/>
            <person name="Lin W."/>
            <person name="Duan Y."/>
            <person name="Cao H."/>
            <person name="Xiong S."/>
            <person name="Wang X."/>
            <person name="Wei L."/>
            <person name="Li C."/>
            <person name="Ma Q."/>
            <person name="Ju M."/>
            <person name="Zhao R."/>
            <person name="Li G."/>
            <person name="Mu C."/>
            <person name="Tian Q."/>
            <person name="Mei H."/>
            <person name="Zhang T."/>
            <person name="Gao T."/>
            <person name="Zhang H."/>
        </authorList>
    </citation>
    <scope>NUCLEOTIDE SEQUENCE</scope>
    <source>
        <strain evidence="2">KEN1</strain>
    </source>
</reference>
<dbReference type="EMBL" id="JACGWN010000002">
    <property type="protein sequence ID" value="KAL0458971.1"/>
    <property type="molecule type" value="Genomic_DNA"/>
</dbReference>
<feature type="domain" description="Reverse transcriptase zinc-binding" evidence="1">
    <location>
        <begin position="205"/>
        <end position="300"/>
    </location>
</feature>
<dbReference type="InterPro" id="IPR026960">
    <property type="entry name" value="RVT-Znf"/>
</dbReference>
<organism evidence="2">
    <name type="scientific">Sesamum latifolium</name>
    <dbReference type="NCBI Taxonomy" id="2727402"/>
    <lineage>
        <taxon>Eukaryota</taxon>
        <taxon>Viridiplantae</taxon>
        <taxon>Streptophyta</taxon>
        <taxon>Embryophyta</taxon>
        <taxon>Tracheophyta</taxon>
        <taxon>Spermatophyta</taxon>
        <taxon>Magnoliopsida</taxon>
        <taxon>eudicotyledons</taxon>
        <taxon>Gunneridae</taxon>
        <taxon>Pentapetalae</taxon>
        <taxon>asterids</taxon>
        <taxon>lamiids</taxon>
        <taxon>Lamiales</taxon>
        <taxon>Pedaliaceae</taxon>
        <taxon>Sesamum</taxon>
    </lineage>
</organism>
<comment type="caution">
    <text evidence="2">The sequence shown here is derived from an EMBL/GenBank/DDBJ whole genome shotgun (WGS) entry which is preliminary data.</text>
</comment>
<evidence type="ECO:0000259" key="1">
    <source>
        <dbReference type="Pfam" id="PF13966"/>
    </source>
</evidence>
<accession>A0AAW2Y0B7</accession>
<sequence length="384" mass="44009">MRSIRGILDRYEKASGQQINLQKSSMVFSRNTPLGSREELAAILGVKIDSSYEKYLGLPYVVGRKKKDLFQSLRDRVRSRVDGWKEKLLSQAGKEILIKAILQATPSYIIEARTRWRIGDGRTVKVRGDKWLPRPHTFKPILLAFGSSPQLCVADLIDLETMTWNPSLLDTLFWKEDAKIINDIPISRSSTPDILIWHYNKNGCFSIKSAYHVTCCLLTEDNSSNSDHGDTGKNRTTIWNARIPNKIKVFLWRACKEAIPTITNIIRRKCHIEASCGTCGAPSEDSKHVFLQCSHARQSWALANFPWKIINRWGGGLVEWIGNVRKSLEHSDFNLFAVICWMLWNRRNKLVMEKRKESPLDTILSAKSFLHYFDSYIIQPKKAG</sequence>
<dbReference type="AlphaFoldDB" id="A0AAW2Y0B7"/>
<proteinExistence type="predicted"/>
<gene>
    <name evidence="2" type="ORF">Slati_0524300</name>
</gene>
<reference evidence="2" key="1">
    <citation type="submission" date="2020-06" db="EMBL/GenBank/DDBJ databases">
        <authorList>
            <person name="Li T."/>
            <person name="Hu X."/>
            <person name="Zhang T."/>
            <person name="Song X."/>
            <person name="Zhang H."/>
            <person name="Dai N."/>
            <person name="Sheng W."/>
            <person name="Hou X."/>
            <person name="Wei L."/>
        </authorList>
    </citation>
    <scope>NUCLEOTIDE SEQUENCE</scope>
    <source>
        <strain evidence="2">KEN1</strain>
        <tissue evidence="2">Leaf</tissue>
    </source>
</reference>
<dbReference type="PANTHER" id="PTHR33116:SF86">
    <property type="entry name" value="REVERSE TRANSCRIPTASE DOMAIN-CONTAINING PROTEIN"/>
    <property type="match status" value="1"/>
</dbReference>
<name>A0AAW2Y0B7_9LAMI</name>
<dbReference type="Pfam" id="PF13966">
    <property type="entry name" value="zf-RVT"/>
    <property type="match status" value="1"/>
</dbReference>